<dbReference type="Proteomes" id="UP000245379">
    <property type="component" value="Unassembled WGS sequence"/>
</dbReference>
<evidence type="ECO:0000259" key="5">
    <source>
        <dbReference type="PROSITE" id="PS50110"/>
    </source>
</evidence>
<evidence type="ECO:0000313" key="7">
    <source>
        <dbReference type="Proteomes" id="UP000245379"/>
    </source>
</evidence>
<dbReference type="PRINTS" id="PR00038">
    <property type="entry name" value="HTHLUXR"/>
</dbReference>
<evidence type="ECO:0000256" key="3">
    <source>
        <dbReference type="PROSITE-ProRule" id="PRU00169"/>
    </source>
</evidence>
<dbReference type="GO" id="GO:0003677">
    <property type="term" value="F:DNA binding"/>
    <property type="evidence" value="ECO:0007669"/>
    <property type="project" value="UniProtKB-KW"/>
</dbReference>
<dbReference type="GO" id="GO:0000160">
    <property type="term" value="P:phosphorelay signal transduction system"/>
    <property type="evidence" value="ECO:0007669"/>
    <property type="project" value="InterPro"/>
</dbReference>
<comment type="caution">
    <text evidence="6">The sequence shown here is derived from an EMBL/GenBank/DDBJ whole genome shotgun (WGS) entry which is preliminary data.</text>
</comment>
<accession>A0A317EKY2</accession>
<dbReference type="CDD" id="cd17535">
    <property type="entry name" value="REC_NarL-like"/>
    <property type="match status" value="1"/>
</dbReference>
<dbReference type="SMART" id="SM00448">
    <property type="entry name" value="REC"/>
    <property type="match status" value="1"/>
</dbReference>
<keyword evidence="1" id="KW-0597">Phosphoprotein</keyword>
<dbReference type="Pfam" id="PF00196">
    <property type="entry name" value="GerE"/>
    <property type="match status" value="1"/>
</dbReference>
<feature type="domain" description="Response regulatory" evidence="5">
    <location>
        <begin position="6"/>
        <end position="123"/>
    </location>
</feature>
<keyword evidence="7" id="KW-1185">Reference proteome</keyword>
<sequence length="220" mass="24117">MKIPVKVLLADDHTIMRNGLIALLDNEPAIQIIAEAASGTDVLNHLKGDLELDIIITEINLSDISGIELTSIIKARYPRIKVIILTSLDHENYVSQSLDAGASGFLLKSVNIDEVIFAIKNVAQGYKYICTTITLKLLAQLRGRFAIGSSSVLKSDIDLSKRELEILGLIAEGYTNSEIAEKLFTSKRTIEGNRQNLLDKTGKKNTAALINFVIRNGIID</sequence>
<dbReference type="PROSITE" id="PS50043">
    <property type="entry name" value="HTH_LUXR_2"/>
    <property type="match status" value="1"/>
</dbReference>
<reference evidence="6 7" key="1">
    <citation type="submission" date="2018-05" db="EMBL/GenBank/DDBJ databases">
        <title>Pedobacter paludis sp. nov., isolated from wetland soil.</title>
        <authorList>
            <person name="Zhang Y."/>
            <person name="Wang G."/>
        </authorList>
    </citation>
    <scope>NUCLEOTIDE SEQUENCE [LARGE SCALE GENOMIC DNA]</scope>
    <source>
        <strain evidence="6 7">KCTC22721</strain>
    </source>
</reference>
<dbReference type="InterPro" id="IPR058245">
    <property type="entry name" value="NreC/VraR/RcsB-like_REC"/>
</dbReference>
<name>A0A317EKY2_9SPHI</name>
<evidence type="ECO:0000256" key="2">
    <source>
        <dbReference type="ARBA" id="ARBA00023125"/>
    </source>
</evidence>
<dbReference type="CDD" id="cd06170">
    <property type="entry name" value="LuxR_C_like"/>
    <property type="match status" value="1"/>
</dbReference>
<dbReference type="PANTHER" id="PTHR43214:SF43">
    <property type="entry name" value="TWO-COMPONENT RESPONSE REGULATOR"/>
    <property type="match status" value="1"/>
</dbReference>
<proteinExistence type="predicted"/>
<dbReference type="InterPro" id="IPR016032">
    <property type="entry name" value="Sig_transdc_resp-reg_C-effctor"/>
</dbReference>
<keyword evidence="2 6" id="KW-0238">DNA-binding</keyword>
<dbReference type="EMBL" id="QGNZ01000003">
    <property type="protein sequence ID" value="PWS27025.1"/>
    <property type="molecule type" value="Genomic_DNA"/>
</dbReference>
<evidence type="ECO:0000256" key="1">
    <source>
        <dbReference type="ARBA" id="ARBA00022553"/>
    </source>
</evidence>
<evidence type="ECO:0000313" key="6">
    <source>
        <dbReference type="EMBL" id="PWS27025.1"/>
    </source>
</evidence>
<dbReference type="PROSITE" id="PS50110">
    <property type="entry name" value="RESPONSE_REGULATORY"/>
    <property type="match status" value="1"/>
</dbReference>
<organism evidence="6 7">
    <name type="scientific">Pedobacter yonginense</name>
    <dbReference type="NCBI Taxonomy" id="651869"/>
    <lineage>
        <taxon>Bacteria</taxon>
        <taxon>Pseudomonadati</taxon>
        <taxon>Bacteroidota</taxon>
        <taxon>Sphingobacteriia</taxon>
        <taxon>Sphingobacteriales</taxon>
        <taxon>Sphingobacteriaceae</taxon>
        <taxon>Pedobacter</taxon>
    </lineage>
</organism>
<dbReference type="InterPro" id="IPR039420">
    <property type="entry name" value="WalR-like"/>
</dbReference>
<dbReference type="GO" id="GO:0006355">
    <property type="term" value="P:regulation of DNA-templated transcription"/>
    <property type="evidence" value="ECO:0007669"/>
    <property type="project" value="InterPro"/>
</dbReference>
<dbReference type="SUPFAM" id="SSF52172">
    <property type="entry name" value="CheY-like"/>
    <property type="match status" value="1"/>
</dbReference>
<dbReference type="SUPFAM" id="SSF46894">
    <property type="entry name" value="C-terminal effector domain of the bipartite response regulators"/>
    <property type="match status" value="1"/>
</dbReference>
<dbReference type="Gene3D" id="3.40.50.2300">
    <property type="match status" value="1"/>
</dbReference>
<dbReference type="InterPro" id="IPR000792">
    <property type="entry name" value="Tscrpt_reg_LuxR_C"/>
</dbReference>
<dbReference type="Pfam" id="PF00072">
    <property type="entry name" value="Response_reg"/>
    <property type="match status" value="1"/>
</dbReference>
<dbReference type="InterPro" id="IPR001789">
    <property type="entry name" value="Sig_transdc_resp-reg_receiver"/>
</dbReference>
<protein>
    <submittedName>
        <fullName evidence="6">DNA-binding response regulator</fullName>
    </submittedName>
</protein>
<gene>
    <name evidence="6" type="ORF">DHW03_13485</name>
</gene>
<dbReference type="RefSeq" id="WP_109926359.1">
    <property type="nucleotide sequence ID" value="NZ_QGNZ01000003.1"/>
</dbReference>
<comment type="caution">
    <text evidence="3">Lacks conserved residue(s) required for the propagation of feature annotation.</text>
</comment>
<feature type="domain" description="HTH luxR-type" evidence="4">
    <location>
        <begin position="152"/>
        <end position="217"/>
    </location>
</feature>
<dbReference type="AlphaFoldDB" id="A0A317EKY2"/>
<dbReference type="OrthoDB" id="9797341at2"/>
<evidence type="ECO:0000259" key="4">
    <source>
        <dbReference type="PROSITE" id="PS50043"/>
    </source>
</evidence>
<dbReference type="SMART" id="SM00421">
    <property type="entry name" value="HTH_LUXR"/>
    <property type="match status" value="1"/>
</dbReference>
<dbReference type="PANTHER" id="PTHR43214">
    <property type="entry name" value="TWO-COMPONENT RESPONSE REGULATOR"/>
    <property type="match status" value="1"/>
</dbReference>
<dbReference type="InterPro" id="IPR011006">
    <property type="entry name" value="CheY-like_superfamily"/>
</dbReference>